<dbReference type="STRING" id="48467.SAMN02745166_00918"/>
<dbReference type="GO" id="GO:0030246">
    <property type="term" value="F:carbohydrate binding"/>
    <property type="evidence" value="ECO:0007669"/>
    <property type="project" value="InterPro"/>
</dbReference>
<dbReference type="Pfam" id="PF06452">
    <property type="entry name" value="CBM9_1"/>
    <property type="match status" value="1"/>
</dbReference>
<organism evidence="2 3">
    <name type="scientific">Prosthecobacter debontii</name>
    <dbReference type="NCBI Taxonomy" id="48467"/>
    <lineage>
        <taxon>Bacteria</taxon>
        <taxon>Pseudomonadati</taxon>
        <taxon>Verrucomicrobiota</taxon>
        <taxon>Verrucomicrobiia</taxon>
        <taxon>Verrucomicrobiales</taxon>
        <taxon>Verrucomicrobiaceae</taxon>
        <taxon>Prosthecobacter</taxon>
    </lineage>
</organism>
<reference evidence="3" key="1">
    <citation type="submission" date="2017-02" db="EMBL/GenBank/DDBJ databases">
        <authorList>
            <person name="Varghese N."/>
            <person name="Submissions S."/>
        </authorList>
    </citation>
    <scope>NUCLEOTIDE SEQUENCE [LARGE SCALE GENOMIC DNA]</scope>
    <source>
        <strain evidence="3">ATCC 700200</strain>
    </source>
</reference>
<protein>
    <submittedName>
        <fullName evidence="2">Carbohydrate family 9 binding domain-like</fullName>
    </submittedName>
</protein>
<dbReference type="EMBL" id="FUYE01000002">
    <property type="protein sequence ID" value="SKA82502.1"/>
    <property type="molecule type" value="Genomic_DNA"/>
</dbReference>
<evidence type="ECO:0000313" key="2">
    <source>
        <dbReference type="EMBL" id="SKA82502.1"/>
    </source>
</evidence>
<evidence type="ECO:0000259" key="1">
    <source>
        <dbReference type="Pfam" id="PF06452"/>
    </source>
</evidence>
<feature type="domain" description="Carbohydrate-binding" evidence="1">
    <location>
        <begin position="21"/>
        <end position="206"/>
    </location>
</feature>
<name>A0A1T4WYR8_9BACT</name>
<dbReference type="SUPFAM" id="SSF49344">
    <property type="entry name" value="CBD9-like"/>
    <property type="match status" value="1"/>
</dbReference>
<dbReference type="CDD" id="cd09620">
    <property type="entry name" value="CBM9_like_3"/>
    <property type="match status" value="1"/>
</dbReference>
<accession>A0A1T4WYR8</accession>
<dbReference type="InterPro" id="IPR010502">
    <property type="entry name" value="Carb-bd_dom_fam9"/>
</dbReference>
<dbReference type="RefSeq" id="WP_176159223.1">
    <property type="nucleotide sequence ID" value="NZ_FUYE01000002.1"/>
</dbReference>
<dbReference type="GO" id="GO:0004553">
    <property type="term" value="F:hydrolase activity, hydrolyzing O-glycosyl compounds"/>
    <property type="evidence" value="ECO:0007669"/>
    <property type="project" value="InterPro"/>
</dbReference>
<sequence>MTASSELLRYHVHPTPTGVDWSRAACLSQFSFPWESTSPPQTEFRALWDDAYFYFRFDCEDADLVLPDGPTLKERVLGSDRVEIFFTPELTLNPYYALEMNPRGEALAYSARYYRQYDWEWSCPGLDLTACLQSGGYRVEGKLPMHWLRESGVLKREANEFYAGVYRAEFSHRADGSVHAGWMPWVNPGTEKPDFHVPSSFGLFTLCS</sequence>
<dbReference type="AlphaFoldDB" id="A0A1T4WYR8"/>
<proteinExistence type="predicted"/>
<dbReference type="GO" id="GO:0016052">
    <property type="term" value="P:carbohydrate catabolic process"/>
    <property type="evidence" value="ECO:0007669"/>
    <property type="project" value="InterPro"/>
</dbReference>
<dbReference type="Gene3D" id="2.60.40.1190">
    <property type="match status" value="1"/>
</dbReference>
<evidence type="ECO:0000313" key="3">
    <source>
        <dbReference type="Proteomes" id="UP000190774"/>
    </source>
</evidence>
<dbReference type="Proteomes" id="UP000190774">
    <property type="component" value="Unassembled WGS sequence"/>
</dbReference>
<keyword evidence="3" id="KW-1185">Reference proteome</keyword>
<gene>
    <name evidence="2" type="ORF">SAMN02745166_00918</name>
</gene>